<dbReference type="Proteomes" id="UP000664701">
    <property type="component" value="Chromosome"/>
</dbReference>
<sequence length="527" mass="59192">MNKTQLAELLKVNLRYVNPQATNKARKSGKHGAKLTRSIVNQYILSGVIFLAIYGLTMFAIDFSQMPGFFTYYVALFGIIAFSQGISVIYNVFFESRDLAGYLPLPFRQVDIFIAKIIIVAITIIPFTLPVLIVFIMAGMRSGVFVVLAVLLALVLFILYLSLVFSFCSFIVFGLTRTKFFKKHKQLVTTLLLVVSVGVAVVGILLMNSQTDSMGMGMVDRGTISAFLPFFYVMTQPFSLAATLSLGGLLGLNLLSFYLIKVTLLPKMYEQLLDATPGVGATKRTHKPNQNLRQLLFSYNSQLIRDPNLIMQVFSNSILMPMIFIIAFAVTGQINLNFLGMEYLGVCFTVGIALATLSVNPMSFVANIISLDKENFLFIRSLPLSMTNYLKEKFHFAGSLQLIINAVIVVAMGIFFHLPFILLVSALLGNIVATYLLSLRYFVRDYRLLLLDWTNISQLFTRGAGNTGLVFLMMGSMLLNALLIALYVVGVMMYPFWWINGPVFILLVIGCVSWYLYYQRNFWQRFD</sequence>
<feature type="transmembrane region" description="Helical" evidence="1">
    <location>
        <begin position="343"/>
        <end position="371"/>
    </location>
</feature>
<evidence type="ECO:0000313" key="3">
    <source>
        <dbReference type="Proteomes" id="UP000664701"/>
    </source>
</evidence>
<evidence type="ECO:0000313" key="2">
    <source>
        <dbReference type="EMBL" id="WYJ75442.1"/>
    </source>
</evidence>
<proteinExistence type="predicted"/>
<feature type="transmembrane region" description="Helical" evidence="1">
    <location>
        <begin position="496"/>
        <end position="517"/>
    </location>
</feature>
<feature type="transmembrane region" description="Helical" evidence="1">
    <location>
        <begin position="420"/>
        <end position="443"/>
    </location>
</feature>
<protein>
    <submittedName>
        <fullName evidence="2">ABC-2 type transport system permease</fullName>
    </submittedName>
</protein>
<feature type="transmembrane region" description="Helical" evidence="1">
    <location>
        <begin position="309"/>
        <end position="331"/>
    </location>
</feature>
<accession>A0ABZ2SIT9</accession>
<feature type="transmembrane region" description="Helical" evidence="1">
    <location>
        <begin position="238"/>
        <end position="260"/>
    </location>
</feature>
<keyword evidence="3" id="KW-1185">Reference proteome</keyword>
<feature type="transmembrane region" description="Helical" evidence="1">
    <location>
        <begin position="187"/>
        <end position="207"/>
    </location>
</feature>
<feature type="transmembrane region" description="Helical" evidence="1">
    <location>
        <begin position="144"/>
        <end position="175"/>
    </location>
</feature>
<feature type="transmembrane region" description="Helical" evidence="1">
    <location>
        <begin position="70"/>
        <end position="93"/>
    </location>
</feature>
<feature type="transmembrane region" description="Helical" evidence="1">
    <location>
        <begin position="43"/>
        <end position="64"/>
    </location>
</feature>
<dbReference type="RefSeq" id="WP_207871627.1">
    <property type="nucleotide sequence ID" value="NZ_CP147251.1"/>
</dbReference>
<dbReference type="EMBL" id="CP147251">
    <property type="protein sequence ID" value="WYJ75442.1"/>
    <property type="molecule type" value="Genomic_DNA"/>
</dbReference>
<feature type="transmembrane region" description="Helical" evidence="1">
    <location>
        <begin position="113"/>
        <end position="138"/>
    </location>
</feature>
<keyword evidence="1" id="KW-0812">Transmembrane</keyword>
<feature type="transmembrane region" description="Helical" evidence="1">
    <location>
        <begin position="394"/>
        <end position="414"/>
    </location>
</feature>
<name>A0ABZ2SIT9_9ENTE</name>
<keyword evidence="1" id="KW-1133">Transmembrane helix</keyword>
<organism evidence="2 3">
    <name type="scientific">Candidatus Enterococcus lowellii</name>
    <dbReference type="NCBI Taxonomy" id="2230877"/>
    <lineage>
        <taxon>Bacteria</taxon>
        <taxon>Bacillati</taxon>
        <taxon>Bacillota</taxon>
        <taxon>Bacilli</taxon>
        <taxon>Lactobacillales</taxon>
        <taxon>Enterococcaceae</taxon>
        <taxon>Enterococcus</taxon>
    </lineage>
</organism>
<gene>
    <name evidence="2" type="ORF">DOK78_000017</name>
</gene>
<evidence type="ECO:0000256" key="1">
    <source>
        <dbReference type="SAM" id="Phobius"/>
    </source>
</evidence>
<keyword evidence="1" id="KW-0472">Membrane</keyword>
<feature type="transmembrane region" description="Helical" evidence="1">
    <location>
        <begin position="464"/>
        <end position="490"/>
    </location>
</feature>
<reference evidence="2 3" key="1">
    <citation type="submission" date="2024-03" db="EMBL/GenBank/DDBJ databases">
        <title>The Genome Sequence of Enterococcus sp. DIV2402.</title>
        <authorList>
            <consortium name="The Broad Institute Genomics Platform"/>
            <consortium name="The Broad Institute Microbial Omics Core"/>
            <consortium name="The Broad Institute Genomic Center for Infectious Diseases"/>
            <person name="Earl A."/>
            <person name="Manson A."/>
            <person name="Gilmore M."/>
            <person name="Schwartman J."/>
            <person name="Shea T."/>
            <person name="Abouelleil A."/>
            <person name="Cao P."/>
            <person name="Chapman S."/>
            <person name="Cusick C."/>
            <person name="Young S."/>
            <person name="Neafsey D."/>
            <person name="Nusbaum C."/>
            <person name="Birren B."/>
        </authorList>
    </citation>
    <scope>NUCLEOTIDE SEQUENCE [LARGE SCALE GENOMIC DNA]</scope>
    <source>
        <strain evidence="2 3">DIV2402</strain>
    </source>
</reference>